<keyword evidence="3" id="KW-1185">Reference proteome</keyword>
<gene>
    <name evidence="2" type="ORF">HK415_19100</name>
</gene>
<name>A0A849K8V6_9BURK</name>
<reference evidence="2 3" key="1">
    <citation type="submission" date="2020-05" db="EMBL/GenBank/DDBJ databases">
        <authorList>
            <person name="Khan S.A."/>
            <person name="Jeon C.O."/>
            <person name="Chun B.H."/>
        </authorList>
    </citation>
    <scope>NUCLEOTIDE SEQUENCE [LARGE SCALE GENOMIC DNA]</scope>
    <source>
        <strain evidence="2 3">B156</strain>
    </source>
</reference>
<dbReference type="AlphaFoldDB" id="A0A849K8V6"/>
<comment type="caution">
    <text evidence="2">The sequence shown here is derived from an EMBL/GenBank/DDBJ whole genome shotgun (WGS) entry which is preliminary data.</text>
</comment>
<evidence type="ECO:0000256" key="1">
    <source>
        <dbReference type="SAM" id="MobiDB-lite"/>
    </source>
</evidence>
<evidence type="ECO:0000313" key="2">
    <source>
        <dbReference type="EMBL" id="NNU44812.1"/>
    </source>
</evidence>
<dbReference type="RefSeq" id="WP_171562015.1">
    <property type="nucleotide sequence ID" value="NZ_JABFCS010000001.1"/>
</dbReference>
<proteinExistence type="predicted"/>
<protein>
    <submittedName>
        <fullName evidence="2">Uncharacterized protein</fullName>
    </submittedName>
</protein>
<dbReference type="EMBL" id="JABFCS010000001">
    <property type="protein sequence ID" value="NNU44812.1"/>
    <property type="molecule type" value="Genomic_DNA"/>
</dbReference>
<dbReference type="Proteomes" id="UP000552954">
    <property type="component" value="Unassembled WGS sequence"/>
</dbReference>
<feature type="compositionally biased region" description="Polar residues" evidence="1">
    <location>
        <begin position="14"/>
        <end position="23"/>
    </location>
</feature>
<evidence type="ECO:0000313" key="3">
    <source>
        <dbReference type="Proteomes" id="UP000552954"/>
    </source>
</evidence>
<organism evidence="2 3">
    <name type="scientific">Ramlibacter montanisoli</name>
    <dbReference type="NCBI Taxonomy" id="2732512"/>
    <lineage>
        <taxon>Bacteria</taxon>
        <taxon>Pseudomonadati</taxon>
        <taxon>Pseudomonadota</taxon>
        <taxon>Betaproteobacteria</taxon>
        <taxon>Burkholderiales</taxon>
        <taxon>Comamonadaceae</taxon>
        <taxon>Ramlibacter</taxon>
    </lineage>
</organism>
<sequence length="71" mass="7725">MRQQRAQQVLGVRSSRSSTSTWAKYSREKVSSGTPSARGWRASARASTAAMRSSRWFSVTAAMLCSPVSAL</sequence>
<accession>A0A849K8V6</accession>
<reference evidence="2 3" key="2">
    <citation type="submission" date="2020-06" db="EMBL/GenBank/DDBJ databases">
        <title>Ramlibacter rhizophilus sp. nov., isolated from rhizosphere soil of national flower Mugunghwa from South Korea.</title>
        <authorList>
            <person name="Zheng-Fei Y."/>
            <person name="Huan T."/>
        </authorList>
    </citation>
    <scope>NUCLEOTIDE SEQUENCE [LARGE SCALE GENOMIC DNA]</scope>
    <source>
        <strain evidence="2 3">B156</strain>
    </source>
</reference>
<feature type="region of interest" description="Disordered" evidence="1">
    <location>
        <begin position="1"/>
        <end position="38"/>
    </location>
</feature>